<dbReference type="SUPFAM" id="SSF52172">
    <property type="entry name" value="CheY-like"/>
    <property type="match status" value="1"/>
</dbReference>
<feature type="domain" description="Sigma-54 factor interaction" evidence="4">
    <location>
        <begin position="150"/>
        <end position="368"/>
    </location>
</feature>
<feature type="domain" description="Response regulatory" evidence="5">
    <location>
        <begin position="6"/>
        <end position="122"/>
    </location>
</feature>
<dbReference type="PROSITE" id="PS50110">
    <property type="entry name" value="RESPONSE_REGULATORY"/>
    <property type="match status" value="1"/>
</dbReference>
<sequence length="383" mass="43672">MKLCRNILVIDDETRWLRTIAMVLNRHIPEAQTHTCENSRQALQLIRDLDIALVLLDLNMPYLDGRQLLRDIREHTPYVRVIVVTGLNETEVAVECMKQGAYDFIAKTSSTEQLLLCVRRALEVITLERSYHRIKDGFFNRRSLSAFSEVLTTDVKMHDCFSYAATLGDSNEPILLEGETGTGKHLFCQALQQLFCPEMPLLELSLAELTLTQLEQKLFGDTTQPGLLQAADKGMLLLTQLETALPQIQTLLTRLCQLKRYFPRGSLREKALECRLVFSSHQALEQLEQQEFSQGLIYTLRPQRIKLPPLRERQADIGLLLQHFTEQACHAQGRDYLALPHDLAQRLERYQFPGNISELKSLVYSAVNASNGGELAMAPFSKY</sequence>
<reference evidence="6 7" key="1">
    <citation type="journal article" date="2012" name="Int. J. Syst. Evol. Microbiol.">
        <title>Shewanella dokdonensis sp. nov., isolated from seawater.</title>
        <authorList>
            <person name="Sung H.R."/>
            <person name="Yoon J.H."/>
            <person name="Ghim S.Y."/>
        </authorList>
    </citation>
    <scope>NUCLEOTIDE SEQUENCE [LARGE SCALE GENOMIC DNA]</scope>
    <source>
        <strain evidence="6 7">DSM 23626</strain>
    </source>
</reference>
<dbReference type="Gene3D" id="3.40.50.300">
    <property type="entry name" value="P-loop containing nucleotide triphosphate hydrolases"/>
    <property type="match status" value="1"/>
</dbReference>
<dbReference type="EMBL" id="CP074572">
    <property type="protein sequence ID" value="QVK22818.1"/>
    <property type="molecule type" value="Genomic_DNA"/>
</dbReference>
<dbReference type="InterPro" id="IPR027417">
    <property type="entry name" value="P-loop_NTPase"/>
</dbReference>
<keyword evidence="2" id="KW-0067">ATP-binding</keyword>
<dbReference type="Pfam" id="PF00158">
    <property type="entry name" value="Sigma54_activat"/>
    <property type="match status" value="1"/>
</dbReference>
<keyword evidence="3" id="KW-0597">Phosphoprotein</keyword>
<organism evidence="6 7">
    <name type="scientific">Shewanella dokdonensis</name>
    <dbReference type="NCBI Taxonomy" id="712036"/>
    <lineage>
        <taxon>Bacteria</taxon>
        <taxon>Pseudomonadati</taxon>
        <taxon>Pseudomonadota</taxon>
        <taxon>Gammaproteobacteria</taxon>
        <taxon>Alteromonadales</taxon>
        <taxon>Shewanellaceae</taxon>
        <taxon>Shewanella</taxon>
    </lineage>
</organism>
<evidence type="ECO:0000256" key="1">
    <source>
        <dbReference type="ARBA" id="ARBA00022741"/>
    </source>
</evidence>
<gene>
    <name evidence="6" type="ORF">KHX94_16695</name>
</gene>
<evidence type="ECO:0000259" key="5">
    <source>
        <dbReference type="PROSITE" id="PS50110"/>
    </source>
</evidence>
<dbReference type="InterPro" id="IPR058031">
    <property type="entry name" value="AAA_lid_NorR"/>
</dbReference>
<dbReference type="SUPFAM" id="SSF52540">
    <property type="entry name" value="P-loop containing nucleoside triphosphate hydrolases"/>
    <property type="match status" value="1"/>
</dbReference>
<dbReference type="SMART" id="SM00448">
    <property type="entry name" value="REC"/>
    <property type="match status" value="1"/>
</dbReference>
<keyword evidence="1" id="KW-0547">Nucleotide-binding</keyword>
<evidence type="ECO:0000256" key="2">
    <source>
        <dbReference type="ARBA" id="ARBA00022840"/>
    </source>
</evidence>
<dbReference type="PANTHER" id="PTHR32071">
    <property type="entry name" value="TRANSCRIPTIONAL REGULATORY PROTEIN"/>
    <property type="match status" value="1"/>
</dbReference>
<keyword evidence="7" id="KW-1185">Reference proteome</keyword>
<dbReference type="Pfam" id="PF25601">
    <property type="entry name" value="AAA_lid_14"/>
    <property type="match status" value="1"/>
</dbReference>
<dbReference type="InterPro" id="IPR002078">
    <property type="entry name" value="Sigma_54_int"/>
</dbReference>
<dbReference type="PROSITE" id="PS00675">
    <property type="entry name" value="SIGMA54_INTERACT_1"/>
    <property type="match status" value="1"/>
</dbReference>
<evidence type="ECO:0000259" key="4">
    <source>
        <dbReference type="PROSITE" id="PS50045"/>
    </source>
</evidence>
<dbReference type="Pfam" id="PF00072">
    <property type="entry name" value="Response_reg"/>
    <property type="match status" value="1"/>
</dbReference>
<dbReference type="Gene3D" id="3.40.50.2300">
    <property type="match status" value="1"/>
</dbReference>
<protein>
    <submittedName>
        <fullName evidence="6">Sigma-54-dependent Fis family transcriptional regulator</fullName>
    </submittedName>
</protein>
<evidence type="ECO:0000313" key="6">
    <source>
        <dbReference type="EMBL" id="QVK22818.1"/>
    </source>
</evidence>
<evidence type="ECO:0000256" key="3">
    <source>
        <dbReference type="PROSITE-ProRule" id="PRU00169"/>
    </source>
</evidence>
<name>A0ABX8DDM8_9GAMM</name>
<dbReference type="InterPro" id="IPR025662">
    <property type="entry name" value="Sigma_54_int_dom_ATP-bd_1"/>
</dbReference>
<feature type="modified residue" description="4-aspartylphosphate" evidence="3">
    <location>
        <position position="57"/>
    </location>
</feature>
<dbReference type="PANTHER" id="PTHR32071:SF13">
    <property type="entry name" value="RESPONSE REGULATOR HSFA"/>
    <property type="match status" value="1"/>
</dbReference>
<evidence type="ECO:0000313" key="7">
    <source>
        <dbReference type="Proteomes" id="UP000676428"/>
    </source>
</evidence>
<dbReference type="PROSITE" id="PS50045">
    <property type="entry name" value="SIGMA54_INTERACT_4"/>
    <property type="match status" value="1"/>
</dbReference>
<proteinExistence type="predicted"/>
<dbReference type="Proteomes" id="UP000676428">
    <property type="component" value="Chromosome"/>
</dbReference>
<dbReference type="InterPro" id="IPR011006">
    <property type="entry name" value="CheY-like_superfamily"/>
</dbReference>
<dbReference type="InterPro" id="IPR001789">
    <property type="entry name" value="Sig_transdc_resp-reg_receiver"/>
</dbReference>
<dbReference type="RefSeq" id="WP_213681467.1">
    <property type="nucleotide sequence ID" value="NZ_CP074572.1"/>
</dbReference>
<dbReference type="Gene3D" id="1.10.8.60">
    <property type="match status" value="1"/>
</dbReference>
<accession>A0ABX8DDM8</accession>